<evidence type="ECO:0000256" key="1">
    <source>
        <dbReference type="SAM" id="Phobius"/>
    </source>
</evidence>
<gene>
    <name evidence="2" type="ORF">SDC9_187523</name>
</gene>
<reference evidence="2" key="1">
    <citation type="submission" date="2019-08" db="EMBL/GenBank/DDBJ databases">
        <authorList>
            <person name="Kucharzyk K."/>
            <person name="Murdoch R.W."/>
            <person name="Higgins S."/>
            <person name="Loffler F."/>
        </authorList>
    </citation>
    <scope>NUCLEOTIDE SEQUENCE</scope>
</reference>
<accession>A0A645HLT4</accession>
<keyword evidence="1" id="KW-0812">Transmembrane</keyword>
<keyword evidence="1" id="KW-0472">Membrane</keyword>
<comment type="caution">
    <text evidence="2">The sequence shown here is derived from an EMBL/GenBank/DDBJ whole genome shotgun (WGS) entry which is preliminary data.</text>
</comment>
<name>A0A645HLT4_9ZZZZ</name>
<dbReference type="EMBL" id="VSSQ01096117">
    <property type="protein sequence ID" value="MPN39988.1"/>
    <property type="molecule type" value="Genomic_DNA"/>
</dbReference>
<feature type="transmembrane region" description="Helical" evidence="1">
    <location>
        <begin position="6"/>
        <end position="25"/>
    </location>
</feature>
<organism evidence="2">
    <name type="scientific">bioreactor metagenome</name>
    <dbReference type="NCBI Taxonomy" id="1076179"/>
    <lineage>
        <taxon>unclassified sequences</taxon>
        <taxon>metagenomes</taxon>
        <taxon>ecological metagenomes</taxon>
    </lineage>
</organism>
<evidence type="ECO:0000313" key="2">
    <source>
        <dbReference type="EMBL" id="MPN39988.1"/>
    </source>
</evidence>
<protein>
    <submittedName>
        <fullName evidence="2">Uncharacterized protein</fullName>
    </submittedName>
</protein>
<sequence>MLKQYLVIAVEYLCVSVGLVIDALVGKGGIGCRKFKVGDTVGDGAHRKRRPSDVGLDLAINNLS</sequence>
<keyword evidence="1" id="KW-1133">Transmembrane helix</keyword>
<dbReference type="AlphaFoldDB" id="A0A645HLT4"/>
<proteinExistence type="predicted"/>